<evidence type="ECO:0000313" key="2">
    <source>
        <dbReference type="EMBL" id="KAK2198455.1"/>
    </source>
</evidence>
<gene>
    <name evidence="2" type="ORF">BdWA1_001470</name>
</gene>
<dbReference type="AlphaFoldDB" id="A0AAD9PP42"/>
<proteinExistence type="predicted"/>
<dbReference type="GeneID" id="94335768"/>
<dbReference type="PROSITE" id="PS51286">
    <property type="entry name" value="RAP"/>
    <property type="match status" value="1"/>
</dbReference>
<dbReference type="InterPro" id="IPR013584">
    <property type="entry name" value="RAP"/>
</dbReference>
<protein>
    <submittedName>
        <fullName evidence="2">RAP domain</fullName>
    </submittedName>
</protein>
<reference evidence="2" key="1">
    <citation type="journal article" date="2023" name="Nat. Microbiol.">
        <title>Babesia duncani multi-omics identifies virulence factors and drug targets.</title>
        <authorList>
            <person name="Singh P."/>
            <person name="Lonardi S."/>
            <person name="Liang Q."/>
            <person name="Vydyam P."/>
            <person name="Khabirova E."/>
            <person name="Fang T."/>
            <person name="Gihaz S."/>
            <person name="Thekkiniath J."/>
            <person name="Munshi M."/>
            <person name="Abel S."/>
            <person name="Ciampossin L."/>
            <person name="Batugedara G."/>
            <person name="Gupta M."/>
            <person name="Lu X.M."/>
            <person name="Lenz T."/>
            <person name="Chakravarty S."/>
            <person name="Cornillot E."/>
            <person name="Hu Y."/>
            <person name="Ma W."/>
            <person name="Gonzalez L.M."/>
            <person name="Sanchez S."/>
            <person name="Estrada K."/>
            <person name="Sanchez-Flores A."/>
            <person name="Montero E."/>
            <person name="Harb O.S."/>
            <person name="Le Roch K.G."/>
            <person name="Mamoun C.B."/>
        </authorList>
    </citation>
    <scope>NUCLEOTIDE SEQUENCE</scope>
    <source>
        <strain evidence="2">WA1</strain>
    </source>
</reference>
<dbReference type="Pfam" id="PF08373">
    <property type="entry name" value="RAP"/>
    <property type="match status" value="1"/>
</dbReference>
<evidence type="ECO:0000259" key="1">
    <source>
        <dbReference type="PROSITE" id="PS51286"/>
    </source>
</evidence>
<dbReference type="Proteomes" id="UP001214638">
    <property type="component" value="Unassembled WGS sequence"/>
</dbReference>
<accession>A0AAD9PP42</accession>
<dbReference type="RefSeq" id="XP_067805297.1">
    <property type="nucleotide sequence ID" value="XM_067946506.1"/>
</dbReference>
<organism evidence="2 3">
    <name type="scientific">Babesia duncani</name>
    <dbReference type="NCBI Taxonomy" id="323732"/>
    <lineage>
        <taxon>Eukaryota</taxon>
        <taxon>Sar</taxon>
        <taxon>Alveolata</taxon>
        <taxon>Apicomplexa</taxon>
        <taxon>Aconoidasida</taxon>
        <taxon>Piroplasmida</taxon>
        <taxon>Babesiidae</taxon>
        <taxon>Babesia</taxon>
    </lineage>
</organism>
<evidence type="ECO:0000313" key="3">
    <source>
        <dbReference type="Proteomes" id="UP001214638"/>
    </source>
</evidence>
<dbReference type="KEGG" id="bdw:94335768"/>
<dbReference type="EMBL" id="JALLKP010000001">
    <property type="protein sequence ID" value="KAK2198455.1"/>
    <property type="molecule type" value="Genomic_DNA"/>
</dbReference>
<sequence length="202" mass="23155">MLLEVRIKTMSGLSFGRFLHAGPELCRIKPIAVFEIFTDQTTLDYLALCEKHKQHTRHAAKRLALVEAHLGLCRPLLYLQIPQGTRDWLKHLRASLVLKTNYNEPMGPVAQEICKLLKLHAVDFATRLVAGPLVLDIYNRNANVIYEVCPRHQFYANTSVFTATAKRRHELIVAMGFKLILVPERKWLQLCSNDEKLAMLKI</sequence>
<comment type="caution">
    <text evidence="2">The sequence shown here is derived from an EMBL/GenBank/DDBJ whole genome shotgun (WGS) entry which is preliminary data.</text>
</comment>
<name>A0AAD9PP42_9APIC</name>
<keyword evidence="3" id="KW-1185">Reference proteome</keyword>
<feature type="domain" description="RAP" evidence="1">
    <location>
        <begin position="144"/>
        <end position="202"/>
    </location>
</feature>